<proteinExistence type="predicted"/>
<reference evidence="4" key="1">
    <citation type="submission" date="2016-10" db="EMBL/GenBank/DDBJ databases">
        <authorList>
            <person name="Varghese N."/>
            <person name="Submissions S."/>
        </authorList>
    </citation>
    <scope>NUCLEOTIDE SEQUENCE [LARGE SCALE GENOMIC DNA]</scope>
    <source>
        <strain evidence="4">CGMCC 1.7738</strain>
    </source>
</reference>
<feature type="compositionally biased region" description="Basic and acidic residues" evidence="1">
    <location>
        <begin position="194"/>
        <end position="209"/>
    </location>
</feature>
<keyword evidence="2" id="KW-0472">Membrane</keyword>
<keyword evidence="4" id="KW-1185">Reference proteome</keyword>
<evidence type="ECO:0000256" key="1">
    <source>
        <dbReference type="SAM" id="MobiDB-lite"/>
    </source>
</evidence>
<keyword evidence="2" id="KW-0812">Transmembrane</keyword>
<dbReference type="RefSeq" id="WP_089871985.1">
    <property type="nucleotide sequence ID" value="NZ_FOTC01000008.1"/>
</dbReference>
<organism evidence="3 4">
    <name type="scientific">Halogranum rubrum</name>
    <dbReference type="NCBI Taxonomy" id="553466"/>
    <lineage>
        <taxon>Archaea</taxon>
        <taxon>Methanobacteriati</taxon>
        <taxon>Methanobacteriota</taxon>
        <taxon>Stenosarchaea group</taxon>
        <taxon>Halobacteria</taxon>
        <taxon>Halobacteriales</taxon>
        <taxon>Haloferacaceae</taxon>
    </lineage>
</organism>
<feature type="region of interest" description="Disordered" evidence="1">
    <location>
        <begin position="184"/>
        <end position="209"/>
    </location>
</feature>
<accession>A0A1I4IHX1</accession>
<protein>
    <submittedName>
        <fullName evidence="3">Uncharacterized protein</fullName>
    </submittedName>
</protein>
<dbReference type="InterPro" id="IPR055693">
    <property type="entry name" value="DUF7269"/>
</dbReference>
<evidence type="ECO:0000256" key="2">
    <source>
        <dbReference type="SAM" id="Phobius"/>
    </source>
</evidence>
<dbReference type="EMBL" id="FOTC01000008">
    <property type="protein sequence ID" value="SFL53411.1"/>
    <property type="molecule type" value="Genomic_DNA"/>
</dbReference>
<feature type="transmembrane region" description="Helical" evidence="2">
    <location>
        <begin position="46"/>
        <end position="67"/>
    </location>
</feature>
<dbReference type="STRING" id="553466.SAMN04487950_4110"/>
<dbReference type="AlphaFoldDB" id="A0A1I4IHX1"/>
<evidence type="ECO:0000313" key="3">
    <source>
        <dbReference type="EMBL" id="SFL53411.1"/>
    </source>
</evidence>
<keyword evidence="2" id="KW-1133">Transmembrane helix</keyword>
<dbReference type="Proteomes" id="UP000199607">
    <property type="component" value="Unassembled WGS sequence"/>
</dbReference>
<gene>
    <name evidence="3" type="ORF">SAMN04487950_4110</name>
</gene>
<name>A0A1I4IHX1_9EURY</name>
<dbReference type="Pfam" id="PF23933">
    <property type="entry name" value="DUF7269"/>
    <property type="match status" value="1"/>
</dbReference>
<sequence length="209" mass="22107">MRARTPVVVLGVAVFALALGVLLTPGLGGAIPVADAVDAAGSDYKLFVVFGAVALLLVLVVVGLRAVGGQAQATPPDPEHVRTAPAPGAEFDSVVGGGVGLREQLFGDERERVRGRLRETATQTVMRRENCGRETARERVENGTWTDDRDAAAFVGGERGPSPPVSSRVTAALRGRSWFQHGARRAAEEIVGTSDRRVTDGGRRTEDDR</sequence>
<evidence type="ECO:0000313" key="4">
    <source>
        <dbReference type="Proteomes" id="UP000199607"/>
    </source>
</evidence>